<evidence type="ECO:0000256" key="1">
    <source>
        <dbReference type="SAM" id="Phobius"/>
    </source>
</evidence>
<evidence type="ECO:0008006" key="4">
    <source>
        <dbReference type="Google" id="ProtNLM"/>
    </source>
</evidence>
<accession>A0A1F7YJE1</accession>
<sequence length="152" mass="17647">MLIQNVFLVLFGVWLITLSVLFYWLFRHYADLTKDVSGKNLKQILDKILSAEERNAVNIRELQKNIKKIYENEKFFIQKIGIVRFNPFKETGGDHSFCLAILDGKNDGFVITGLHTRERTRIYVKEIKKGILDSGLSDEEKKTIIKALRSKV</sequence>
<keyword evidence="1" id="KW-1133">Transmembrane helix</keyword>
<dbReference type="EMBL" id="MGGI01000012">
    <property type="protein sequence ID" value="OGM26655.1"/>
    <property type="molecule type" value="Genomic_DNA"/>
</dbReference>
<keyword evidence="1" id="KW-0472">Membrane</keyword>
<keyword evidence="1" id="KW-0812">Transmembrane</keyword>
<feature type="transmembrane region" description="Helical" evidence="1">
    <location>
        <begin position="6"/>
        <end position="26"/>
    </location>
</feature>
<evidence type="ECO:0000313" key="2">
    <source>
        <dbReference type="EMBL" id="OGM26655.1"/>
    </source>
</evidence>
<gene>
    <name evidence="2" type="ORF">A2627_01370</name>
</gene>
<name>A0A1F7YJE1_9BACT</name>
<comment type="caution">
    <text evidence="2">The sequence shown here is derived from an EMBL/GenBank/DDBJ whole genome shotgun (WGS) entry which is preliminary data.</text>
</comment>
<organism evidence="2 3">
    <name type="scientific">Candidatus Woesebacteria bacterium RIFCSPHIGHO2_01_FULL_39_28</name>
    <dbReference type="NCBI Taxonomy" id="1802496"/>
    <lineage>
        <taxon>Bacteria</taxon>
        <taxon>Candidatus Woeseibacteriota</taxon>
    </lineage>
</organism>
<dbReference type="AlphaFoldDB" id="A0A1F7YJE1"/>
<dbReference type="Proteomes" id="UP000178851">
    <property type="component" value="Unassembled WGS sequence"/>
</dbReference>
<proteinExistence type="predicted"/>
<dbReference type="InterPro" id="IPR027981">
    <property type="entry name" value="DUF4446"/>
</dbReference>
<protein>
    <recommendedName>
        <fullName evidence="4">DUF4446 domain-containing protein</fullName>
    </recommendedName>
</protein>
<dbReference type="Pfam" id="PF14584">
    <property type="entry name" value="DUF4446"/>
    <property type="match status" value="1"/>
</dbReference>
<evidence type="ECO:0000313" key="3">
    <source>
        <dbReference type="Proteomes" id="UP000178851"/>
    </source>
</evidence>
<reference evidence="2 3" key="1">
    <citation type="journal article" date="2016" name="Nat. Commun.">
        <title>Thousands of microbial genomes shed light on interconnected biogeochemical processes in an aquifer system.</title>
        <authorList>
            <person name="Anantharaman K."/>
            <person name="Brown C.T."/>
            <person name="Hug L.A."/>
            <person name="Sharon I."/>
            <person name="Castelle C.J."/>
            <person name="Probst A.J."/>
            <person name="Thomas B.C."/>
            <person name="Singh A."/>
            <person name="Wilkins M.J."/>
            <person name="Karaoz U."/>
            <person name="Brodie E.L."/>
            <person name="Williams K.H."/>
            <person name="Hubbard S.S."/>
            <person name="Banfield J.F."/>
        </authorList>
    </citation>
    <scope>NUCLEOTIDE SEQUENCE [LARGE SCALE GENOMIC DNA]</scope>
</reference>